<dbReference type="PANTHER" id="PTHR42673:SF21">
    <property type="entry name" value="GLUTATHIONE S-TRANSFERASE YFCF"/>
    <property type="match status" value="1"/>
</dbReference>
<dbReference type="Pfam" id="PF02798">
    <property type="entry name" value="GST_N"/>
    <property type="match status" value="1"/>
</dbReference>
<protein>
    <submittedName>
        <fullName evidence="4">Maleylacetoacetate isomerase</fullName>
    </submittedName>
</protein>
<feature type="domain" description="GST N-terminal" evidence="2">
    <location>
        <begin position="1"/>
        <end position="82"/>
    </location>
</feature>
<evidence type="ECO:0000313" key="4">
    <source>
        <dbReference type="EMBL" id="MBB3118751.1"/>
    </source>
</evidence>
<evidence type="ECO:0000313" key="5">
    <source>
        <dbReference type="Proteomes" id="UP000541535"/>
    </source>
</evidence>
<dbReference type="AlphaFoldDB" id="A0A7W5B998"/>
<feature type="domain" description="GST C-terminal" evidence="3">
    <location>
        <begin position="87"/>
        <end position="214"/>
    </location>
</feature>
<dbReference type="GO" id="GO:0006559">
    <property type="term" value="P:L-phenylalanine catabolic process"/>
    <property type="evidence" value="ECO:0007669"/>
    <property type="project" value="TreeGrafter"/>
</dbReference>
<dbReference type="SUPFAM" id="SSF52833">
    <property type="entry name" value="Thioredoxin-like"/>
    <property type="match status" value="1"/>
</dbReference>
<dbReference type="GO" id="GO:0004364">
    <property type="term" value="F:glutathione transferase activity"/>
    <property type="evidence" value="ECO:0007669"/>
    <property type="project" value="TreeGrafter"/>
</dbReference>
<comment type="caution">
    <text evidence="4">The sequence shown here is derived from an EMBL/GenBank/DDBJ whole genome shotgun (WGS) entry which is preliminary data.</text>
</comment>
<evidence type="ECO:0000256" key="1">
    <source>
        <dbReference type="ARBA" id="ARBA00010007"/>
    </source>
</evidence>
<dbReference type="PROSITE" id="PS50405">
    <property type="entry name" value="GST_CTER"/>
    <property type="match status" value="1"/>
</dbReference>
<dbReference type="SFLD" id="SFLDG00358">
    <property type="entry name" value="Main_(cytGST)"/>
    <property type="match status" value="1"/>
</dbReference>
<dbReference type="Gene3D" id="1.20.1050.10">
    <property type="match status" value="1"/>
</dbReference>
<dbReference type="InterPro" id="IPR010987">
    <property type="entry name" value="Glutathione-S-Trfase_C-like"/>
</dbReference>
<evidence type="ECO:0000259" key="3">
    <source>
        <dbReference type="PROSITE" id="PS50405"/>
    </source>
</evidence>
<dbReference type="InterPro" id="IPR034330">
    <property type="entry name" value="GST_Zeta_C"/>
</dbReference>
<keyword evidence="4" id="KW-0413">Isomerase</keyword>
<dbReference type="EMBL" id="JACHXD010000004">
    <property type="protein sequence ID" value="MBB3118751.1"/>
    <property type="molecule type" value="Genomic_DNA"/>
</dbReference>
<dbReference type="RefSeq" id="WP_183440647.1">
    <property type="nucleotide sequence ID" value="NZ_JACHXD010000004.1"/>
</dbReference>
<dbReference type="InterPro" id="IPR004045">
    <property type="entry name" value="Glutathione_S-Trfase_N"/>
</dbReference>
<dbReference type="SUPFAM" id="SSF47616">
    <property type="entry name" value="GST C-terminal domain-like"/>
    <property type="match status" value="1"/>
</dbReference>
<dbReference type="NCBIfam" id="TIGR01262">
    <property type="entry name" value="maiA"/>
    <property type="match status" value="1"/>
</dbReference>
<reference evidence="4 5" key="1">
    <citation type="submission" date="2020-08" db="EMBL/GenBank/DDBJ databases">
        <title>Genomic Encyclopedia of Type Strains, Phase III (KMG-III): the genomes of soil and plant-associated and newly described type strains.</title>
        <authorList>
            <person name="Whitman W."/>
        </authorList>
    </citation>
    <scope>NUCLEOTIDE SEQUENCE [LARGE SCALE GENOMIC DNA]</scope>
    <source>
        <strain evidence="4 5">CECT 8897</strain>
    </source>
</reference>
<dbReference type="InterPro" id="IPR040079">
    <property type="entry name" value="Glutathione_S-Trfase"/>
</dbReference>
<organism evidence="4 5">
    <name type="scientific">Pseudoduganella violacea</name>
    <dbReference type="NCBI Taxonomy" id="1715466"/>
    <lineage>
        <taxon>Bacteria</taxon>
        <taxon>Pseudomonadati</taxon>
        <taxon>Pseudomonadota</taxon>
        <taxon>Betaproteobacteria</taxon>
        <taxon>Burkholderiales</taxon>
        <taxon>Oxalobacteraceae</taxon>
        <taxon>Telluria group</taxon>
        <taxon>Pseudoduganella</taxon>
    </lineage>
</organism>
<dbReference type="InterPro" id="IPR036249">
    <property type="entry name" value="Thioredoxin-like_sf"/>
</dbReference>
<dbReference type="InterPro" id="IPR005955">
    <property type="entry name" value="GST_Zeta"/>
</dbReference>
<keyword evidence="5" id="KW-1185">Reference proteome</keyword>
<dbReference type="Pfam" id="PF13410">
    <property type="entry name" value="GST_C_2"/>
    <property type="match status" value="1"/>
</dbReference>
<dbReference type="CDD" id="cd03191">
    <property type="entry name" value="GST_C_Zeta"/>
    <property type="match status" value="1"/>
</dbReference>
<proteinExistence type="inferred from homology"/>
<dbReference type="GO" id="GO:0016034">
    <property type="term" value="F:maleylacetoacetate isomerase activity"/>
    <property type="evidence" value="ECO:0007669"/>
    <property type="project" value="TreeGrafter"/>
</dbReference>
<dbReference type="CDD" id="cd03042">
    <property type="entry name" value="GST_N_Zeta"/>
    <property type="match status" value="1"/>
</dbReference>
<evidence type="ECO:0000259" key="2">
    <source>
        <dbReference type="PROSITE" id="PS50404"/>
    </source>
</evidence>
<dbReference type="GO" id="GO:0005737">
    <property type="term" value="C:cytoplasm"/>
    <property type="evidence" value="ECO:0007669"/>
    <property type="project" value="InterPro"/>
</dbReference>
<sequence length="214" mass="23830">MKLYSYFRSSTSYRTRIALNLKGLEYELAPVHLLRDGGEQHGESYRTVNPSQLVPALVDEDLTITQSLAIMEYLDEVHPVMPLLPQDAAGRARVRALALTVACEIHPLANLRVLQHLKGAMGLSEEVKNEWQQHWVKEGLAMLEAHLARDSETGRFCHGDTPTMADCCLVPQVFNAQRVGVDVEAYPNIARIYANCSELPAFKAAHPAQQPDAE</sequence>
<dbReference type="PANTHER" id="PTHR42673">
    <property type="entry name" value="MALEYLACETOACETATE ISOMERASE"/>
    <property type="match status" value="1"/>
</dbReference>
<dbReference type="PROSITE" id="PS50404">
    <property type="entry name" value="GST_NTER"/>
    <property type="match status" value="1"/>
</dbReference>
<accession>A0A7W5B998</accession>
<name>A0A7W5B998_9BURK</name>
<dbReference type="InterPro" id="IPR034333">
    <property type="entry name" value="GST_Zeta_N"/>
</dbReference>
<comment type="similarity">
    <text evidence="1">Belongs to the GST superfamily. Zeta family.</text>
</comment>
<dbReference type="Gene3D" id="3.40.30.10">
    <property type="entry name" value="Glutaredoxin"/>
    <property type="match status" value="1"/>
</dbReference>
<dbReference type="GO" id="GO:0006749">
    <property type="term" value="P:glutathione metabolic process"/>
    <property type="evidence" value="ECO:0007669"/>
    <property type="project" value="TreeGrafter"/>
</dbReference>
<dbReference type="Proteomes" id="UP000541535">
    <property type="component" value="Unassembled WGS sequence"/>
</dbReference>
<dbReference type="SFLD" id="SFLDS00019">
    <property type="entry name" value="Glutathione_Transferase_(cytos"/>
    <property type="match status" value="1"/>
</dbReference>
<dbReference type="InterPro" id="IPR036282">
    <property type="entry name" value="Glutathione-S-Trfase_C_sf"/>
</dbReference>
<gene>
    <name evidence="4" type="ORF">FHS03_001796</name>
</gene>
<dbReference type="FunFam" id="1.20.1050.10:FF:000010">
    <property type="entry name" value="Maleylacetoacetate isomerase isoform 1"/>
    <property type="match status" value="1"/>
</dbReference>